<gene>
    <name evidence="8" type="ORF">Cvel_5472</name>
</gene>
<dbReference type="GO" id="GO:0005384">
    <property type="term" value="F:manganese ion transmembrane transporter activity"/>
    <property type="evidence" value="ECO:0007669"/>
    <property type="project" value="InterPro"/>
</dbReference>
<dbReference type="GO" id="GO:0030026">
    <property type="term" value="P:intracellular manganese ion homeostasis"/>
    <property type="evidence" value="ECO:0007669"/>
    <property type="project" value="InterPro"/>
</dbReference>
<dbReference type="AlphaFoldDB" id="A0A0G4GZZ4"/>
<feature type="transmembrane region" description="Helical" evidence="7">
    <location>
        <begin position="314"/>
        <end position="335"/>
    </location>
</feature>
<dbReference type="CDD" id="cd02432">
    <property type="entry name" value="Nodulin-21_like_1"/>
    <property type="match status" value="1"/>
</dbReference>
<comment type="subcellular location">
    <subcellularLocation>
        <location evidence="1">Endomembrane system</location>
        <topology evidence="1">Multi-pass membrane protein</topology>
    </subcellularLocation>
</comment>
<evidence type="ECO:0000256" key="7">
    <source>
        <dbReference type="SAM" id="Phobius"/>
    </source>
</evidence>
<name>A0A0G4GZZ4_9ALVE</name>
<dbReference type="Pfam" id="PF01988">
    <property type="entry name" value="VIT1"/>
    <property type="match status" value="1"/>
</dbReference>
<dbReference type="PhylomeDB" id="A0A0G4GZZ4"/>
<dbReference type="PANTHER" id="PTHR31851">
    <property type="entry name" value="FE(2+)/MN(2+) TRANSPORTER PCL1"/>
    <property type="match status" value="1"/>
</dbReference>
<dbReference type="GO" id="GO:0012505">
    <property type="term" value="C:endomembrane system"/>
    <property type="evidence" value="ECO:0007669"/>
    <property type="project" value="UniProtKB-SubCell"/>
</dbReference>
<dbReference type="VEuPathDB" id="CryptoDB:Cvel_5472"/>
<keyword evidence="4 7" id="KW-1133">Transmembrane helix</keyword>
<evidence type="ECO:0000256" key="3">
    <source>
        <dbReference type="ARBA" id="ARBA00022692"/>
    </source>
</evidence>
<evidence type="ECO:0000256" key="2">
    <source>
        <dbReference type="ARBA" id="ARBA00007049"/>
    </source>
</evidence>
<keyword evidence="5 7" id="KW-0472">Membrane</keyword>
<comment type="similarity">
    <text evidence="2">Belongs to the CCC1 family.</text>
</comment>
<dbReference type="EMBL" id="CDMZ01001734">
    <property type="protein sequence ID" value="CEM36807.1"/>
    <property type="molecule type" value="Genomic_DNA"/>
</dbReference>
<evidence type="ECO:0000256" key="5">
    <source>
        <dbReference type="ARBA" id="ARBA00023136"/>
    </source>
</evidence>
<evidence type="ECO:0000313" key="8">
    <source>
        <dbReference type="EMBL" id="CEM36807.1"/>
    </source>
</evidence>
<evidence type="ECO:0000256" key="6">
    <source>
        <dbReference type="SAM" id="MobiDB-lite"/>
    </source>
</evidence>
<proteinExistence type="inferred from homology"/>
<reference evidence="8" key="1">
    <citation type="submission" date="2014-11" db="EMBL/GenBank/DDBJ databases">
        <authorList>
            <person name="Otto D Thomas"/>
            <person name="Naeem Raeece"/>
        </authorList>
    </citation>
    <scope>NUCLEOTIDE SEQUENCE</scope>
</reference>
<feature type="transmembrane region" description="Helical" evidence="7">
    <location>
        <begin position="285"/>
        <end position="307"/>
    </location>
</feature>
<evidence type="ECO:0000256" key="4">
    <source>
        <dbReference type="ARBA" id="ARBA00022989"/>
    </source>
</evidence>
<protein>
    <submittedName>
        <fullName evidence="8">Uncharacterized protein</fullName>
    </submittedName>
</protein>
<feature type="transmembrane region" description="Helical" evidence="7">
    <location>
        <begin position="347"/>
        <end position="371"/>
    </location>
</feature>
<accession>A0A0G4GZZ4</accession>
<keyword evidence="3 7" id="KW-0812">Transmembrane</keyword>
<feature type="region of interest" description="Disordered" evidence="6">
    <location>
        <begin position="1"/>
        <end position="31"/>
    </location>
</feature>
<dbReference type="InterPro" id="IPR008217">
    <property type="entry name" value="Ccc1_fam"/>
</dbReference>
<evidence type="ECO:0000256" key="1">
    <source>
        <dbReference type="ARBA" id="ARBA00004127"/>
    </source>
</evidence>
<organism evidence="8">
    <name type="scientific">Chromera velia CCMP2878</name>
    <dbReference type="NCBI Taxonomy" id="1169474"/>
    <lineage>
        <taxon>Eukaryota</taxon>
        <taxon>Sar</taxon>
        <taxon>Alveolata</taxon>
        <taxon>Colpodellida</taxon>
        <taxon>Chromeraceae</taxon>
        <taxon>Chromera</taxon>
    </lineage>
</organism>
<sequence>MELRAGILNHETAQQTPTDEEPWPPEKSSELLQTHTSRFSVASDKAKNSHLLSIVRNISTVASRGEKLTVERCLAAALSSTTTTDDEEAQAPGPSNLSHATADAGDLEACLWPSCGHPVKDDNGEYCAEHSELQSKWQHRHFSDRKGWIRAAVLGAQDGLASTTSLMIGLVAAGASTGTLWVGGSAALVSGALSMAVGEYVSVAAQADTEKADIARETQLHSSPSFAFFELRELAKIYEERGLSPDLAAIVALQLSSPGEEKKILSHVRDDIGIDVSAPPRPFQAAAVSGCTFSLGAIMPLLAACLASDTVVRLVLLCILGSFVLVGCGVMAALLGGASPVKSAVRLLLGGIATMGGTYLLGYVVGLLTGYDSLGV</sequence>
<feature type="region of interest" description="Disordered" evidence="6">
    <location>
        <begin position="80"/>
        <end position="100"/>
    </location>
</feature>